<evidence type="ECO:0000256" key="1">
    <source>
        <dbReference type="SAM" id="MobiDB-lite"/>
    </source>
</evidence>
<comment type="caution">
    <text evidence="2">The sequence shown here is derived from an EMBL/GenBank/DDBJ whole genome shotgun (WGS) entry which is preliminary data.</text>
</comment>
<organism evidence="2">
    <name type="scientific">Tanacetum cinerariifolium</name>
    <name type="common">Dalmatian daisy</name>
    <name type="synonym">Chrysanthemum cinerariifolium</name>
    <dbReference type="NCBI Taxonomy" id="118510"/>
    <lineage>
        <taxon>Eukaryota</taxon>
        <taxon>Viridiplantae</taxon>
        <taxon>Streptophyta</taxon>
        <taxon>Embryophyta</taxon>
        <taxon>Tracheophyta</taxon>
        <taxon>Spermatophyta</taxon>
        <taxon>Magnoliopsida</taxon>
        <taxon>eudicotyledons</taxon>
        <taxon>Gunneridae</taxon>
        <taxon>Pentapetalae</taxon>
        <taxon>asterids</taxon>
        <taxon>campanulids</taxon>
        <taxon>Asterales</taxon>
        <taxon>Asteraceae</taxon>
        <taxon>Asteroideae</taxon>
        <taxon>Anthemideae</taxon>
        <taxon>Anthemidinae</taxon>
        <taxon>Tanacetum</taxon>
    </lineage>
</organism>
<name>A0A6L2MT40_TANCI</name>
<evidence type="ECO:0000313" key="2">
    <source>
        <dbReference type="EMBL" id="GEU76970.1"/>
    </source>
</evidence>
<dbReference type="EMBL" id="BKCJ010007380">
    <property type="protein sequence ID" value="GEU76970.1"/>
    <property type="molecule type" value="Genomic_DNA"/>
</dbReference>
<gene>
    <name evidence="2" type="ORF">Tci_048948</name>
</gene>
<feature type="region of interest" description="Disordered" evidence="1">
    <location>
        <begin position="133"/>
        <end position="154"/>
    </location>
</feature>
<reference evidence="2" key="1">
    <citation type="journal article" date="2019" name="Sci. Rep.">
        <title>Draft genome of Tanacetum cinerariifolium, the natural source of mosquito coil.</title>
        <authorList>
            <person name="Yamashiro T."/>
            <person name="Shiraishi A."/>
            <person name="Satake H."/>
            <person name="Nakayama K."/>
        </authorList>
    </citation>
    <scope>NUCLEOTIDE SEQUENCE</scope>
</reference>
<protein>
    <submittedName>
        <fullName evidence="2">Uncharacterized protein</fullName>
    </submittedName>
</protein>
<proteinExistence type="predicted"/>
<sequence>MILNVEQLKKQLDKEDFQEIGSMAAFNAILEFRDTLIQHLESVNKSIDERVQLKREYDSWDRIKRADTSSSSGNDAHDDGVDIRPIYDEEPMAKVQTTAEIDIFAIRQRHTEQPEFNNEGEVVQNAKECHDTVNSRAKVPSHKTTNRNKPVEPISVPNKQERQIPTGHRFSIQKTSAVQKKTMTPRSCLRWKPTGKIFKIVGLRWVPTRRILTSSTTKVDSEPLNGSNAYITNQYECEQTIDVSAELGIHDHSNEPSSSKLVPKVVPPADKIATSRQELELIFHQHLTMLRDLPKDTPYLEIAVLRYDGDECDKGRMPTKIELTLEQSQQCVSNDVLVTIEGVEKLKRNVWIKGENKAAFPTLKAKTESIHMLSVFTKVNSGIKDKTSWT</sequence>
<accession>A0A6L2MT40</accession>
<dbReference type="AlphaFoldDB" id="A0A6L2MT40"/>